<evidence type="ECO:0000259" key="5">
    <source>
        <dbReference type="PROSITE" id="PS51635"/>
    </source>
</evidence>
<accession>A0A9P8I2B6</accession>
<gene>
    <name evidence="6" type="ORF">FGG08_003574</name>
</gene>
<dbReference type="GO" id="GO:0019369">
    <property type="term" value="P:arachidonate metabolic process"/>
    <property type="evidence" value="ECO:0007669"/>
    <property type="project" value="TreeGrafter"/>
</dbReference>
<evidence type="ECO:0000256" key="3">
    <source>
        <dbReference type="ARBA" id="ARBA00023098"/>
    </source>
</evidence>
<feature type="short sequence motif" description="GXGXXG" evidence="4">
    <location>
        <begin position="34"/>
        <end position="39"/>
    </location>
</feature>
<dbReference type="GO" id="GO:0016042">
    <property type="term" value="P:lipid catabolic process"/>
    <property type="evidence" value="ECO:0007669"/>
    <property type="project" value="UniProtKB-KW"/>
</dbReference>
<dbReference type="EMBL" id="JAGHQL010000063">
    <property type="protein sequence ID" value="KAH0542025.1"/>
    <property type="molecule type" value="Genomic_DNA"/>
</dbReference>
<feature type="domain" description="PNPLA" evidence="5">
    <location>
        <begin position="30"/>
        <end position="190"/>
    </location>
</feature>
<dbReference type="PANTHER" id="PTHR24185">
    <property type="entry name" value="CALCIUM-INDEPENDENT PHOSPHOLIPASE A2-GAMMA"/>
    <property type="match status" value="1"/>
</dbReference>
<dbReference type="Gene3D" id="3.40.1090.10">
    <property type="entry name" value="Cytosolic phospholipase A2 catalytic domain"/>
    <property type="match status" value="1"/>
</dbReference>
<proteinExistence type="predicted"/>
<dbReference type="GO" id="GO:0016020">
    <property type="term" value="C:membrane"/>
    <property type="evidence" value="ECO:0007669"/>
    <property type="project" value="TreeGrafter"/>
</dbReference>
<evidence type="ECO:0000313" key="7">
    <source>
        <dbReference type="Proteomes" id="UP000698800"/>
    </source>
</evidence>
<keyword evidence="1" id="KW-0378">Hydrolase</keyword>
<dbReference type="InterPro" id="IPR016035">
    <property type="entry name" value="Acyl_Trfase/lysoPLipase"/>
</dbReference>
<organism evidence="6 7">
    <name type="scientific">Glutinoglossum americanum</name>
    <dbReference type="NCBI Taxonomy" id="1670608"/>
    <lineage>
        <taxon>Eukaryota</taxon>
        <taxon>Fungi</taxon>
        <taxon>Dikarya</taxon>
        <taxon>Ascomycota</taxon>
        <taxon>Pezizomycotina</taxon>
        <taxon>Geoglossomycetes</taxon>
        <taxon>Geoglossales</taxon>
        <taxon>Geoglossaceae</taxon>
        <taxon>Glutinoglossum</taxon>
    </lineage>
</organism>
<keyword evidence="7" id="KW-1185">Reference proteome</keyword>
<dbReference type="OrthoDB" id="1658288at2759"/>
<protein>
    <recommendedName>
        <fullName evidence="5">PNPLA domain-containing protein</fullName>
    </recommendedName>
</protein>
<comment type="caution">
    <text evidence="6">The sequence shown here is derived from an EMBL/GenBank/DDBJ whole genome shotgun (WGS) entry which is preliminary data.</text>
</comment>
<evidence type="ECO:0000256" key="2">
    <source>
        <dbReference type="ARBA" id="ARBA00022963"/>
    </source>
</evidence>
<evidence type="ECO:0000313" key="6">
    <source>
        <dbReference type="EMBL" id="KAH0542025.1"/>
    </source>
</evidence>
<comment type="caution">
    <text evidence="4">Lacks conserved residue(s) required for the propagation of feature annotation.</text>
</comment>
<feature type="short sequence motif" description="GXSXG" evidence="4">
    <location>
        <begin position="78"/>
        <end position="82"/>
    </location>
</feature>
<keyword evidence="3" id="KW-0443">Lipid metabolism</keyword>
<dbReference type="PANTHER" id="PTHR24185:SF1">
    <property type="entry name" value="CALCIUM-INDEPENDENT PHOSPHOLIPASE A2-GAMMA"/>
    <property type="match status" value="1"/>
</dbReference>
<dbReference type="SUPFAM" id="SSF52151">
    <property type="entry name" value="FabD/lysophospholipase-like"/>
    <property type="match status" value="1"/>
</dbReference>
<dbReference type="InterPro" id="IPR002641">
    <property type="entry name" value="PNPLA_dom"/>
</dbReference>
<dbReference type="Pfam" id="PF01734">
    <property type="entry name" value="Patatin"/>
    <property type="match status" value="1"/>
</dbReference>
<dbReference type="PROSITE" id="PS51635">
    <property type="entry name" value="PNPLA"/>
    <property type="match status" value="1"/>
</dbReference>
<evidence type="ECO:0000256" key="4">
    <source>
        <dbReference type="PROSITE-ProRule" id="PRU01161"/>
    </source>
</evidence>
<evidence type="ECO:0000256" key="1">
    <source>
        <dbReference type="ARBA" id="ARBA00022801"/>
    </source>
</evidence>
<dbReference type="AlphaFoldDB" id="A0A9P8I2B6"/>
<keyword evidence="2" id="KW-0442">Lipid degradation</keyword>
<dbReference type="Proteomes" id="UP000698800">
    <property type="component" value="Unassembled WGS sequence"/>
</dbReference>
<dbReference type="GO" id="GO:0047499">
    <property type="term" value="F:calcium-independent phospholipase A2 activity"/>
    <property type="evidence" value="ECO:0007669"/>
    <property type="project" value="TreeGrafter"/>
</dbReference>
<name>A0A9P8I2B6_9PEZI</name>
<reference evidence="6" key="1">
    <citation type="submission" date="2021-03" db="EMBL/GenBank/DDBJ databases">
        <title>Comparative genomics and phylogenomic investigation of the class Geoglossomycetes provide insights into ecological specialization and systematics.</title>
        <authorList>
            <person name="Melie T."/>
            <person name="Pirro S."/>
            <person name="Miller A.N."/>
            <person name="Quandt A."/>
        </authorList>
    </citation>
    <scope>NUCLEOTIDE SEQUENCE</scope>
    <source>
        <strain evidence="6">GBOQ0MN5Z8</strain>
    </source>
</reference>
<dbReference type="GO" id="GO:0046486">
    <property type="term" value="P:glycerolipid metabolic process"/>
    <property type="evidence" value="ECO:0007669"/>
    <property type="project" value="UniProtKB-ARBA"/>
</dbReference>
<sequence length="190" mass="20895">MGDTLPLRLLSLGELIDSRTYWWIEYLIVFAIDGGGIRGLSSLYILRSIMLALENNVEEVDAARHQLLPCEYFDLIAGTSTGGLATVMLGTLRMDVDTCIKEYLNMAPDIFPVEGVVSGSRLGRVMGVVRGRQRFDPASLEEAVKRLVGEHLADRAIGGEDTPIQFEASRDNKNPQCKVYGLLCMATELG</sequence>